<evidence type="ECO:0000256" key="1">
    <source>
        <dbReference type="SAM" id="MobiDB-lite"/>
    </source>
</evidence>
<sequence length="127" mass="13730">MGGGGIVSGWVGRFIRPQMAGLHVTPFQPPWGLEDEACGEEQVWEELSQELSCLQAKNNGAFGDCSNGVFQERHHFDQECDRCTEEDEGVGDVGEEAEAGAGQSVASQSKRLAEDEPSTTSRKKAKT</sequence>
<reference evidence="3" key="1">
    <citation type="journal article" date="2013" name="Ind. Biotechnol.">
        <title>Comparative genomics analysis of Trichoderma reesei strains.</title>
        <authorList>
            <person name="Koike H."/>
            <person name="Aerts A."/>
            <person name="LaButti K."/>
            <person name="Grigoriev I.V."/>
            <person name="Baker S.E."/>
        </authorList>
    </citation>
    <scope>NUCLEOTIDE SEQUENCE [LARGE SCALE GENOMIC DNA]</scope>
    <source>
        <strain evidence="3">ATCC 56765 / BCRC 32924 / NRRL 11460 / Rut C-30</strain>
    </source>
</reference>
<dbReference type="OrthoDB" id="4739627at2759"/>
<dbReference type="HOGENOM" id="CLU_128838_1_0_1"/>
<dbReference type="EMBL" id="KI911158">
    <property type="protein sequence ID" value="ETR99065.1"/>
    <property type="molecule type" value="Genomic_DNA"/>
</dbReference>
<proteinExistence type="predicted"/>
<accession>A0A024S3L0</accession>
<organism evidence="2 3">
    <name type="scientific">Hypocrea jecorina (strain ATCC 56765 / BCRC 32924 / NRRL 11460 / Rut C-30)</name>
    <name type="common">Trichoderma reesei</name>
    <dbReference type="NCBI Taxonomy" id="1344414"/>
    <lineage>
        <taxon>Eukaryota</taxon>
        <taxon>Fungi</taxon>
        <taxon>Dikarya</taxon>
        <taxon>Ascomycota</taxon>
        <taxon>Pezizomycotina</taxon>
        <taxon>Sordariomycetes</taxon>
        <taxon>Hypocreomycetidae</taxon>
        <taxon>Hypocreales</taxon>
        <taxon>Hypocreaceae</taxon>
        <taxon>Trichoderma</taxon>
    </lineage>
</organism>
<feature type="region of interest" description="Disordered" evidence="1">
    <location>
        <begin position="81"/>
        <end position="127"/>
    </location>
</feature>
<feature type="compositionally biased region" description="Acidic residues" evidence="1">
    <location>
        <begin position="84"/>
        <end position="98"/>
    </location>
</feature>
<evidence type="ECO:0000313" key="2">
    <source>
        <dbReference type="EMBL" id="ETR99065.1"/>
    </source>
</evidence>
<name>A0A024S3L0_HYPJR</name>
<protein>
    <submittedName>
        <fullName evidence="2">Uncharacterized protein</fullName>
    </submittedName>
</protein>
<dbReference type="KEGG" id="trr:M419DRAFT_26138"/>
<gene>
    <name evidence="2" type="ORF">M419DRAFT_26138</name>
</gene>
<evidence type="ECO:0000313" key="3">
    <source>
        <dbReference type="Proteomes" id="UP000024376"/>
    </source>
</evidence>
<dbReference type="Proteomes" id="UP000024376">
    <property type="component" value="Unassembled WGS sequence"/>
</dbReference>
<dbReference type="AlphaFoldDB" id="A0A024S3L0"/>